<feature type="transmembrane region" description="Helical" evidence="1">
    <location>
        <begin position="12"/>
        <end position="32"/>
    </location>
</feature>
<accession>A0A0E3UX62</accession>
<protein>
    <submittedName>
        <fullName evidence="2">Uncharacterized protein</fullName>
    </submittedName>
</protein>
<feature type="transmembrane region" description="Helical" evidence="1">
    <location>
        <begin position="39"/>
        <end position="60"/>
    </location>
</feature>
<gene>
    <name evidence="2" type="ORF">PKOR_09515</name>
</gene>
<keyword evidence="3" id="KW-1185">Reference proteome</keyword>
<dbReference type="RefSeq" id="WP_046310362.1">
    <property type="nucleotide sequence ID" value="NZ_CBCSCY010000031.1"/>
</dbReference>
<evidence type="ECO:0000313" key="3">
    <source>
        <dbReference type="Proteomes" id="UP000033109"/>
    </source>
</evidence>
<organism evidence="2 3">
    <name type="scientific">Pontibacter korlensis</name>
    <dbReference type="NCBI Taxonomy" id="400092"/>
    <lineage>
        <taxon>Bacteria</taxon>
        <taxon>Pseudomonadati</taxon>
        <taxon>Bacteroidota</taxon>
        <taxon>Cytophagia</taxon>
        <taxon>Cytophagales</taxon>
        <taxon>Hymenobacteraceae</taxon>
        <taxon>Pontibacter</taxon>
    </lineage>
</organism>
<keyword evidence="1" id="KW-0472">Membrane</keyword>
<dbReference type="PATRIC" id="fig|400092.3.peg.2090"/>
<feature type="transmembrane region" description="Helical" evidence="1">
    <location>
        <begin position="80"/>
        <end position="101"/>
    </location>
</feature>
<name>A0A0E3UX62_9BACT</name>
<dbReference type="STRING" id="400092.PKOR_09515"/>
<dbReference type="OrthoDB" id="1442756at2"/>
<dbReference type="AlphaFoldDB" id="A0A0E3UX62"/>
<dbReference type="Proteomes" id="UP000033109">
    <property type="component" value="Chromosome"/>
</dbReference>
<evidence type="ECO:0000313" key="2">
    <source>
        <dbReference type="EMBL" id="AKD03316.1"/>
    </source>
</evidence>
<keyword evidence="1" id="KW-1133">Transmembrane helix</keyword>
<dbReference type="HOGENOM" id="CLU_1466953_0_0_10"/>
<dbReference type="KEGG" id="pko:PKOR_09515"/>
<reference evidence="2 3" key="1">
    <citation type="journal article" date="2015" name="Sci. Rep.">
        <title>Unraveling adaptation of Pontibacter korlensis to radiation and infertility in desert through complete genome and comparative transcriptomic analysis.</title>
        <authorList>
            <person name="Dai J."/>
            <person name="Dai W."/>
            <person name="Qiu C."/>
            <person name="Yang Z."/>
            <person name="Zhang Y."/>
            <person name="Zhou M."/>
            <person name="Zhang L."/>
            <person name="Fang C."/>
            <person name="Gao Q."/>
            <person name="Yang Q."/>
            <person name="Li X."/>
            <person name="Wang Z."/>
            <person name="Wang Z."/>
            <person name="Jia Z."/>
            <person name="Chen X."/>
        </authorList>
    </citation>
    <scope>NUCLEOTIDE SEQUENCE [LARGE SCALE GENOMIC DNA]</scope>
    <source>
        <strain evidence="2 3">X14-1T</strain>
    </source>
</reference>
<sequence>MHMFLFRLRHWQVFLLLCILPFLLQYGLIWLLDTLGVRVGNISSMVLDALPATVYTLWLWQVGSMLFRRLPSSIKISPLYFHLSNIYIVLYTLLFVYTLAVVRDSMAAGTLPLGMMALLVPMHLFATFCYLYVVYFAARALVSVEEQRTVDGGEYAGAFFLFLLLPIGIWFLQPRLRKLYLSDY</sequence>
<proteinExistence type="predicted"/>
<evidence type="ECO:0000256" key="1">
    <source>
        <dbReference type="SAM" id="Phobius"/>
    </source>
</evidence>
<feature type="transmembrane region" description="Helical" evidence="1">
    <location>
        <begin position="113"/>
        <end position="135"/>
    </location>
</feature>
<dbReference type="EMBL" id="CP009621">
    <property type="protein sequence ID" value="AKD03316.1"/>
    <property type="molecule type" value="Genomic_DNA"/>
</dbReference>
<feature type="transmembrane region" description="Helical" evidence="1">
    <location>
        <begin position="155"/>
        <end position="172"/>
    </location>
</feature>
<keyword evidence="1" id="KW-0812">Transmembrane</keyword>